<dbReference type="Gene3D" id="3.30.70.1350">
    <property type="entry name" value="Cation efflux protein, cytoplasmic domain"/>
    <property type="match status" value="1"/>
</dbReference>
<feature type="domain" description="Cation efflux protein cytoplasmic" evidence="9">
    <location>
        <begin position="218"/>
        <end position="290"/>
    </location>
</feature>
<evidence type="ECO:0000256" key="4">
    <source>
        <dbReference type="ARBA" id="ARBA00022989"/>
    </source>
</evidence>
<feature type="region of interest" description="Disordered" evidence="6">
    <location>
        <begin position="289"/>
        <end position="314"/>
    </location>
</feature>
<evidence type="ECO:0000259" key="8">
    <source>
        <dbReference type="Pfam" id="PF01545"/>
    </source>
</evidence>
<dbReference type="NCBIfam" id="TIGR01297">
    <property type="entry name" value="CDF"/>
    <property type="match status" value="1"/>
</dbReference>
<reference evidence="10 11" key="1">
    <citation type="submission" date="2017-04" db="EMBL/GenBank/DDBJ databases">
        <title>Draft Aigarchaeota genome from a New Zealand hot spring.</title>
        <authorList>
            <person name="Reysenbach A.-L."/>
            <person name="Donaho J.A."/>
            <person name="Gerhart J."/>
            <person name="Kelley J.F."/>
            <person name="Kouba K."/>
            <person name="Podar M."/>
            <person name="Stott M."/>
        </authorList>
    </citation>
    <scope>NUCLEOTIDE SEQUENCE [LARGE SCALE GENOMIC DNA]</scope>
    <source>
        <strain evidence="10">NZ13_MG1</strain>
    </source>
</reference>
<dbReference type="Pfam" id="PF16916">
    <property type="entry name" value="ZT_dimer"/>
    <property type="match status" value="1"/>
</dbReference>
<organism evidence="10 11">
    <name type="scientific">Candidatus Terraquivivens tikiterensis</name>
    <dbReference type="NCBI Taxonomy" id="1980982"/>
    <lineage>
        <taxon>Archaea</taxon>
        <taxon>Nitrososphaerota</taxon>
        <taxon>Candidatus Wolframiiraptoraceae</taxon>
        <taxon>Candidatus Terraquivivens</taxon>
    </lineage>
</organism>
<feature type="transmembrane region" description="Helical" evidence="7">
    <location>
        <begin position="116"/>
        <end position="139"/>
    </location>
</feature>
<evidence type="ECO:0000259" key="9">
    <source>
        <dbReference type="Pfam" id="PF16916"/>
    </source>
</evidence>
<name>A0A2R7Y9V1_9ARCH</name>
<protein>
    <submittedName>
        <fullName evidence="10">Uncharacterized protein</fullName>
    </submittedName>
</protein>
<evidence type="ECO:0000256" key="3">
    <source>
        <dbReference type="ARBA" id="ARBA00022692"/>
    </source>
</evidence>
<dbReference type="GO" id="GO:0006882">
    <property type="term" value="P:intracellular zinc ion homeostasis"/>
    <property type="evidence" value="ECO:0007669"/>
    <property type="project" value="TreeGrafter"/>
</dbReference>
<evidence type="ECO:0000256" key="5">
    <source>
        <dbReference type="ARBA" id="ARBA00023136"/>
    </source>
</evidence>
<dbReference type="EMBL" id="NDWU01000001">
    <property type="protein sequence ID" value="PUA34295.1"/>
    <property type="molecule type" value="Genomic_DNA"/>
</dbReference>
<dbReference type="InterPro" id="IPR002524">
    <property type="entry name" value="Cation_efflux"/>
</dbReference>
<feature type="transmembrane region" description="Helical" evidence="7">
    <location>
        <begin position="15"/>
        <end position="37"/>
    </location>
</feature>
<evidence type="ECO:0000313" key="11">
    <source>
        <dbReference type="Proteomes" id="UP000244066"/>
    </source>
</evidence>
<feature type="transmembrane region" description="Helical" evidence="7">
    <location>
        <begin position="185"/>
        <end position="203"/>
    </location>
</feature>
<evidence type="ECO:0000256" key="1">
    <source>
        <dbReference type="ARBA" id="ARBA00004141"/>
    </source>
</evidence>
<sequence length="314" mass="33823">MANLLGDENVRKSEAAVLAIVGGISVFSIKIAAYIISNSIALLSDAAESVTNVAAAALLLFSVRLSGKPPDASHPYGHQKIEEITRLLEGVMITAIAAALLQAASQRLLNPTYPSYIEIAIPVSIVASALNAAIALILLKKSRSEWSPALEGGAKHLFSDVFSSAGVWVGLLLVKATGYAVIDPILAIIVSALVARAGILLVVKSSRYLMDPACALTEARIKEILSRHKQSFVSYHELKTRRSGDKVFSELHLIIHGSVSVKDAHDLADRIESEVRREMPYVNLTIHIEPPEDLDPRSDREAQDDQDDPGGRLL</sequence>
<evidence type="ECO:0000256" key="6">
    <source>
        <dbReference type="SAM" id="MobiDB-lite"/>
    </source>
</evidence>
<keyword evidence="4 7" id="KW-1133">Transmembrane helix</keyword>
<evidence type="ECO:0000256" key="7">
    <source>
        <dbReference type="SAM" id="Phobius"/>
    </source>
</evidence>
<keyword evidence="3 7" id="KW-0812">Transmembrane</keyword>
<feature type="domain" description="Cation efflux protein transmembrane" evidence="8">
    <location>
        <begin position="18"/>
        <end position="210"/>
    </location>
</feature>
<dbReference type="GO" id="GO:0015341">
    <property type="term" value="F:zinc efflux antiporter activity"/>
    <property type="evidence" value="ECO:0007669"/>
    <property type="project" value="TreeGrafter"/>
</dbReference>
<evidence type="ECO:0000256" key="2">
    <source>
        <dbReference type="ARBA" id="ARBA00022448"/>
    </source>
</evidence>
<keyword evidence="5 7" id="KW-0472">Membrane</keyword>
<dbReference type="PANTHER" id="PTHR43840">
    <property type="entry name" value="MITOCHONDRIAL METAL TRANSPORTER 1-RELATED"/>
    <property type="match status" value="1"/>
</dbReference>
<dbReference type="SUPFAM" id="SSF160240">
    <property type="entry name" value="Cation efflux protein cytoplasmic domain-like"/>
    <property type="match status" value="1"/>
</dbReference>
<dbReference type="Pfam" id="PF01545">
    <property type="entry name" value="Cation_efflux"/>
    <property type="match status" value="1"/>
</dbReference>
<dbReference type="InterPro" id="IPR058533">
    <property type="entry name" value="Cation_efflux_TM"/>
</dbReference>
<dbReference type="Gene3D" id="1.20.1510.10">
    <property type="entry name" value="Cation efflux protein transmembrane domain"/>
    <property type="match status" value="1"/>
</dbReference>
<dbReference type="InterPro" id="IPR050291">
    <property type="entry name" value="CDF_Transporter"/>
</dbReference>
<accession>A0A2R7Y9V1</accession>
<dbReference type="Proteomes" id="UP000244066">
    <property type="component" value="Unassembled WGS sequence"/>
</dbReference>
<dbReference type="GO" id="GO:0015093">
    <property type="term" value="F:ferrous iron transmembrane transporter activity"/>
    <property type="evidence" value="ECO:0007669"/>
    <property type="project" value="TreeGrafter"/>
</dbReference>
<dbReference type="InterPro" id="IPR036837">
    <property type="entry name" value="Cation_efflux_CTD_sf"/>
</dbReference>
<comment type="subcellular location">
    <subcellularLocation>
        <location evidence="1">Membrane</location>
        <topology evidence="1">Multi-pass membrane protein</topology>
    </subcellularLocation>
</comment>
<dbReference type="PANTHER" id="PTHR43840:SF15">
    <property type="entry name" value="MITOCHONDRIAL METAL TRANSPORTER 1-RELATED"/>
    <property type="match status" value="1"/>
</dbReference>
<dbReference type="InterPro" id="IPR027469">
    <property type="entry name" value="Cation_efflux_TMD_sf"/>
</dbReference>
<comment type="caution">
    <text evidence="10">The sequence shown here is derived from an EMBL/GenBank/DDBJ whole genome shotgun (WGS) entry which is preliminary data.</text>
</comment>
<proteinExistence type="predicted"/>
<evidence type="ECO:0000313" key="10">
    <source>
        <dbReference type="EMBL" id="PUA34295.1"/>
    </source>
</evidence>
<dbReference type="GO" id="GO:0005886">
    <property type="term" value="C:plasma membrane"/>
    <property type="evidence" value="ECO:0007669"/>
    <property type="project" value="TreeGrafter"/>
</dbReference>
<gene>
    <name evidence="10" type="ORF">B9J98_00135</name>
</gene>
<dbReference type="AlphaFoldDB" id="A0A2R7Y9V1"/>
<dbReference type="GO" id="GO:0015086">
    <property type="term" value="F:cadmium ion transmembrane transporter activity"/>
    <property type="evidence" value="ECO:0007669"/>
    <property type="project" value="TreeGrafter"/>
</dbReference>
<keyword evidence="2" id="KW-0813">Transport</keyword>
<feature type="compositionally biased region" description="Basic and acidic residues" evidence="6">
    <location>
        <begin position="294"/>
        <end position="303"/>
    </location>
</feature>
<dbReference type="InterPro" id="IPR027470">
    <property type="entry name" value="Cation_efflux_CTD"/>
</dbReference>
<dbReference type="SUPFAM" id="SSF161111">
    <property type="entry name" value="Cation efflux protein transmembrane domain-like"/>
    <property type="match status" value="1"/>
</dbReference>